<evidence type="ECO:0000313" key="5">
    <source>
        <dbReference type="Proteomes" id="UP000789390"/>
    </source>
</evidence>
<evidence type="ECO:0000256" key="1">
    <source>
        <dbReference type="SAM" id="MobiDB-lite"/>
    </source>
</evidence>
<dbReference type="OrthoDB" id="2359216at2759"/>
<evidence type="ECO:0000259" key="2">
    <source>
        <dbReference type="PROSITE" id="PS50174"/>
    </source>
</evidence>
<keyword evidence="5" id="KW-1185">Reference proteome</keyword>
<proteinExistence type="predicted"/>
<dbReference type="InterPro" id="IPR021859">
    <property type="entry name" value="XTBD"/>
</dbReference>
<protein>
    <recommendedName>
        <fullName evidence="6">G-patch domain-containing protein</fullName>
    </recommendedName>
</protein>
<dbReference type="PROSITE" id="PS51827">
    <property type="entry name" value="XTBD"/>
    <property type="match status" value="1"/>
</dbReference>
<feature type="region of interest" description="Disordered" evidence="1">
    <location>
        <begin position="435"/>
        <end position="460"/>
    </location>
</feature>
<dbReference type="PROSITE" id="PS50174">
    <property type="entry name" value="G_PATCH"/>
    <property type="match status" value="1"/>
</dbReference>
<feature type="domain" description="G-patch" evidence="2">
    <location>
        <begin position="460"/>
        <end position="506"/>
    </location>
</feature>
<dbReference type="GO" id="GO:0003676">
    <property type="term" value="F:nucleic acid binding"/>
    <property type="evidence" value="ECO:0007669"/>
    <property type="project" value="InterPro"/>
</dbReference>
<dbReference type="Pfam" id="PF01585">
    <property type="entry name" value="G-patch"/>
    <property type="match status" value="1"/>
</dbReference>
<dbReference type="SMART" id="SM00443">
    <property type="entry name" value="G_patch"/>
    <property type="match status" value="1"/>
</dbReference>
<reference evidence="4" key="1">
    <citation type="submission" date="2021-11" db="EMBL/GenBank/DDBJ databases">
        <authorList>
            <person name="Schell T."/>
        </authorList>
    </citation>
    <scope>NUCLEOTIDE SEQUENCE</scope>
    <source>
        <strain evidence="4">M5</strain>
    </source>
</reference>
<feature type="domain" description="XRN2-binding (XTBD)" evidence="3">
    <location>
        <begin position="7"/>
        <end position="91"/>
    </location>
</feature>
<dbReference type="PANTHER" id="PTHR48430:SF1">
    <property type="entry name" value="PARTNER OF XRN-2 PROTEIN 1"/>
    <property type="match status" value="1"/>
</dbReference>
<dbReference type="InterPro" id="IPR000467">
    <property type="entry name" value="G_patch_dom"/>
</dbReference>
<dbReference type="PANTHER" id="PTHR48430">
    <property type="entry name" value="PARTNER OF XRN-2 PROTEIN 1"/>
    <property type="match status" value="1"/>
</dbReference>
<evidence type="ECO:0008006" key="6">
    <source>
        <dbReference type="Google" id="ProtNLM"/>
    </source>
</evidence>
<sequence length="617" mass="70768">MEGNWNVNSHRNKFETDEQWEMRKKFMEANKHNFSEDQVVCLAQVLVNMEFLGTRYPVETTRTVNELSQDIIGEFRDRQKTRLQRTFVDGTRPASTLESECEKKTMESNARYFLSAIVSSSSKSVTKEEAMIKQERNKLNPSPEVSTMMVEYDRKSELPSRKRKNKKEAFSVEKISMDNRNSSNCMAPCQSEEIIEPTRKKKKLKNKIKETHVEKTFTDNDAVSKCTAPCQLEEIIEPTRKKKKLKNKINGNLAEKKFIDNDADSVSRERDIAYCMAHCREVLQFPAQKISCTAPCQSEETIAPTHIKKTYKNDIVEFAHSKPSNFIVIMRENAINYREIIENSARYSDVQLQVGTTFLNDLGQSELFLDNRRITSALHENQKESSKLLYRLAFDILEKTHYKIVITDHNCVSVKHFLSQEEDDRLTRVGNKLSTTITKNEEEQKEKDGTLGNSSSQPVKATAAMKMMKMMGWTEGSGLGLHKQGIVEPVNADVVVGRSGIGYDGNSTGNSKSFVELISRYLRNYKKSDSVHNLVFSNEFSSDQRKHIHLQVTKKRHRLLARWDYCLPVLARNLTDKLTVRRSPCNPRPLIDLLNQLIESKGSDPLFSRIKLIPPSG</sequence>
<dbReference type="Pfam" id="PF11952">
    <property type="entry name" value="XTBD"/>
    <property type="match status" value="1"/>
</dbReference>
<dbReference type="Proteomes" id="UP000789390">
    <property type="component" value="Unassembled WGS sequence"/>
</dbReference>
<feature type="compositionally biased region" description="Basic and acidic residues" evidence="1">
    <location>
        <begin position="439"/>
        <end position="449"/>
    </location>
</feature>
<gene>
    <name evidence="4" type="ORF">DGAL_LOCUS2639</name>
</gene>
<dbReference type="AlphaFoldDB" id="A0A8J2RG62"/>
<evidence type="ECO:0000313" key="4">
    <source>
        <dbReference type="EMBL" id="CAH0100409.1"/>
    </source>
</evidence>
<organism evidence="4 5">
    <name type="scientific">Daphnia galeata</name>
    <dbReference type="NCBI Taxonomy" id="27404"/>
    <lineage>
        <taxon>Eukaryota</taxon>
        <taxon>Metazoa</taxon>
        <taxon>Ecdysozoa</taxon>
        <taxon>Arthropoda</taxon>
        <taxon>Crustacea</taxon>
        <taxon>Branchiopoda</taxon>
        <taxon>Diplostraca</taxon>
        <taxon>Cladocera</taxon>
        <taxon>Anomopoda</taxon>
        <taxon>Daphniidae</taxon>
        <taxon>Daphnia</taxon>
    </lineage>
</organism>
<name>A0A8J2RG62_9CRUS</name>
<accession>A0A8J2RG62</accession>
<comment type="caution">
    <text evidence="4">The sequence shown here is derived from an EMBL/GenBank/DDBJ whole genome shotgun (WGS) entry which is preliminary data.</text>
</comment>
<evidence type="ECO:0000259" key="3">
    <source>
        <dbReference type="PROSITE" id="PS51827"/>
    </source>
</evidence>
<dbReference type="EMBL" id="CAKKLH010000035">
    <property type="protein sequence ID" value="CAH0100409.1"/>
    <property type="molecule type" value="Genomic_DNA"/>
</dbReference>